<dbReference type="Proteomes" id="UP000001861">
    <property type="component" value="Unassembled WGS sequence"/>
</dbReference>
<dbReference type="InterPro" id="IPR036873">
    <property type="entry name" value="Rhodanese-like_dom_sf"/>
</dbReference>
<evidence type="ECO:0000256" key="8">
    <source>
        <dbReference type="ARBA" id="ARBA00048428"/>
    </source>
</evidence>
<dbReference type="Gene3D" id="3.40.250.10">
    <property type="entry name" value="Rhodanese-like domain"/>
    <property type="match status" value="1"/>
</dbReference>
<dbReference type="EMBL" id="AACS02000002">
    <property type="protein sequence ID" value="EAU88648.2"/>
    <property type="molecule type" value="Genomic_DNA"/>
</dbReference>
<proteinExistence type="inferred from homology"/>
<dbReference type="Pfam" id="PF00581">
    <property type="entry name" value="Rhodanese"/>
    <property type="match status" value="1"/>
</dbReference>
<evidence type="ECO:0000313" key="10">
    <source>
        <dbReference type="EMBL" id="EAU88648.2"/>
    </source>
</evidence>
<feature type="domain" description="Rhodanese" evidence="9">
    <location>
        <begin position="341"/>
        <end position="426"/>
    </location>
</feature>
<dbReference type="InterPro" id="IPR029063">
    <property type="entry name" value="SAM-dependent_MTases_sf"/>
</dbReference>
<name>A8NE85_COPC7</name>
<dbReference type="Gene3D" id="3.40.50.150">
    <property type="entry name" value="Vaccinia Virus protein VP39"/>
    <property type="match status" value="1"/>
</dbReference>
<dbReference type="RefSeq" id="XP_001832959.2">
    <property type="nucleotide sequence ID" value="XM_001832907.2"/>
</dbReference>
<evidence type="ECO:0000259" key="9">
    <source>
        <dbReference type="PROSITE" id="PS50206"/>
    </source>
</evidence>
<accession>A8NE85</accession>
<comment type="catalytic activity">
    <reaction evidence="8">
        <text>arsenic triglutathione + 3 [thioredoxin]-dithiol + 3 S-adenosyl-L-methionine = trimethylarsine + 3 [thioredoxin]-disulfide + 3 glutathione + 3 S-adenosyl-L-homocysteine + 3 H(+)</text>
        <dbReference type="Rhea" id="RHEA:69432"/>
        <dbReference type="Rhea" id="RHEA-COMP:10698"/>
        <dbReference type="Rhea" id="RHEA-COMP:10700"/>
        <dbReference type="ChEBI" id="CHEBI:15378"/>
        <dbReference type="ChEBI" id="CHEBI:27130"/>
        <dbReference type="ChEBI" id="CHEBI:29950"/>
        <dbReference type="ChEBI" id="CHEBI:50058"/>
        <dbReference type="ChEBI" id="CHEBI:57856"/>
        <dbReference type="ChEBI" id="CHEBI:57925"/>
        <dbReference type="ChEBI" id="CHEBI:59789"/>
        <dbReference type="ChEBI" id="CHEBI:183640"/>
        <dbReference type="EC" id="2.1.1.137"/>
    </reaction>
</comment>
<dbReference type="PROSITE" id="PS50206">
    <property type="entry name" value="RHODANESE_3"/>
    <property type="match status" value="1"/>
</dbReference>
<dbReference type="InParanoid" id="A8NE85"/>
<comment type="similarity">
    <text evidence="3">Belongs to the methyltransferase superfamily. Arsenite methyltransferase family.</text>
</comment>
<dbReference type="InterPro" id="IPR001763">
    <property type="entry name" value="Rhodanese-like_dom"/>
</dbReference>
<dbReference type="STRING" id="240176.A8NE85"/>
<dbReference type="GeneID" id="6009450"/>
<dbReference type="Pfam" id="PF13847">
    <property type="entry name" value="Methyltransf_31"/>
    <property type="match status" value="1"/>
</dbReference>
<evidence type="ECO:0000256" key="5">
    <source>
        <dbReference type="ARBA" id="ARBA00034545"/>
    </source>
</evidence>
<dbReference type="CDD" id="cd02440">
    <property type="entry name" value="AdoMet_MTases"/>
    <property type="match status" value="1"/>
</dbReference>
<comment type="catalytic activity">
    <reaction evidence="6">
        <text>arsenic triglutathione + [thioredoxin]-dithiol + S-adenosyl-L-methionine + 2 H2O = methylarsonous acid + [thioredoxin]-disulfide + 3 glutathione + S-adenosyl-L-homocysteine + H(+)</text>
        <dbReference type="Rhea" id="RHEA:69460"/>
        <dbReference type="Rhea" id="RHEA-COMP:10698"/>
        <dbReference type="Rhea" id="RHEA-COMP:10700"/>
        <dbReference type="ChEBI" id="CHEBI:15377"/>
        <dbReference type="ChEBI" id="CHEBI:15378"/>
        <dbReference type="ChEBI" id="CHEBI:17826"/>
        <dbReference type="ChEBI" id="CHEBI:29950"/>
        <dbReference type="ChEBI" id="CHEBI:50058"/>
        <dbReference type="ChEBI" id="CHEBI:57856"/>
        <dbReference type="ChEBI" id="CHEBI:57925"/>
        <dbReference type="ChEBI" id="CHEBI:59789"/>
        <dbReference type="ChEBI" id="CHEBI:183640"/>
        <dbReference type="EC" id="2.1.1.137"/>
    </reaction>
</comment>
<dbReference type="VEuPathDB" id="FungiDB:CC1G_01021"/>
<dbReference type="KEGG" id="cci:CC1G_01021"/>
<evidence type="ECO:0000256" key="6">
    <source>
        <dbReference type="ARBA" id="ARBA00047941"/>
    </source>
</evidence>
<dbReference type="OMA" id="GSYVGCI"/>
<dbReference type="GO" id="GO:0030791">
    <property type="term" value="F:arsenite methyltransferase activity"/>
    <property type="evidence" value="ECO:0007669"/>
    <property type="project" value="UniProtKB-EC"/>
</dbReference>
<dbReference type="SUPFAM" id="SSF52821">
    <property type="entry name" value="Rhodanese/Cell cycle control phosphatase"/>
    <property type="match status" value="1"/>
</dbReference>
<comment type="catalytic activity">
    <reaction evidence="7">
        <text>arsenic triglutathione + 2 [thioredoxin]-dithiol + 2 S-adenosyl-L-methionine + H2O = dimethylarsinous acid + 2 [thioredoxin]-disulfide + 3 glutathione + 2 S-adenosyl-L-homocysteine + 2 H(+)</text>
        <dbReference type="Rhea" id="RHEA:69464"/>
        <dbReference type="Rhea" id="RHEA-COMP:10698"/>
        <dbReference type="Rhea" id="RHEA-COMP:10700"/>
        <dbReference type="ChEBI" id="CHEBI:15377"/>
        <dbReference type="ChEBI" id="CHEBI:15378"/>
        <dbReference type="ChEBI" id="CHEBI:23808"/>
        <dbReference type="ChEBI" id="CHEBI:29950"/>
        <dbReference type="ChEBI" id="CHEBI:50058"/>
        <dbReference type="ChEBI" id="CHEBI:57856"/>
        <dbReference type="ChEBI" id="CHEBI:57925"/>
        <dbReference type="ChEBI" id="CHEBI:59789"/>
        <dbReference type="ChEBI" id="CHEBI:183640"/>
        <dbReference type="EC" id="2.1.1.137"/>
    </reaction>
</comment>
<keyword evidence="11" id="KW-1185">Reference proteome</keyword>
<dbReference type="OrthoDB" id="8300214at2759"/>
<sequence>MSCCSAKPATKPTATTISDEEIVKVVTESYGARALTAGTDQEYAQSVASAFGYTAEELQAIPAEANMGLSCGNPTGIANLKEGERVLDLGSGGGIDIFLAAAKVGPTGQAIGLDGSTEMIALARRNAASKKLTPPRVAFVHANLEKELPIEDNSIDCVISNCVINLLPTAGKKHIFKEVSRVLKPGGRVVISDLVAKKPLPEKVKSDLVAYVNCIAGAVTEEEYRQHMADAGFKDILFVDKKSDLSIYFQDDRSGGCCTGVEDKIDSNRPQKPDIDMDEWIASCEIYALKPKTDAEVTIPETSLKRWWDAYPAVQSTPPSLTNDEVAALVRSGDKDFVVVDGGHVRGSEQWPAQTFYDELPALHEKHKDTKKVIFYCQSSNGRGPRCAGWYQDYLNKQGVDGSTSQAYVLQGGIKGWLAKFQDQEDLVDRD</sequence>
<evidence type="ECO:0000256" key="4">
    <source>
        <dbReference type="ARBA" id="ARBA00034521"/>
    </source>
</evidence>
<evidence type="ECO:0000313" key="11">
    <source>
        <dbReference type="Proteomes" id="UP000001861"/>
    </source>
</evidence>
<keyword evidence="1" id="KW-0808">Transferase</keyword>
<dbReference type="PANTHER" id="PTHR43675:SF8">
    <property type="entry name" value="ARSENITE METHYLTRANSFERASE"/>
    <property type="match status" value="1"/>
</dbReference>
<evidence type="ECO:0000256" key="2">
    <source>
        <dbReference type="ARBA" id="ARBA00022691"/>
    </source>
</evidence>
<dbReference type="InterPro" id="IPR025714">
    <property type="entry name" value="Methyltranfer_dom"/>
</dbReference>
<gene>
    <name evidence="10" type="ORF">CC1G_01021</name>
</gene>
<dbReference type="AlphaFoldDB" id="A8NE85"/>
<evidence type="ECO:0000256" key="3">
    <source>
        <dbReference type="ARBA" id="ARBA00034487"/>
    </source>
</evidence>
<reference evidence="10 11" key="1">
    <citation type="journal article" date="2010" name="Proc. Natl. Acad. Sci. U.S.A.">
        <title>Insights into evolution of multicellular fungi from the assembled chromosomes of the mushroom Coprinopsis cinerea (Coprinus cinereus).</title>
        <authorList>
            <person name="Stajich J.E."/>
            <person name="Wilke S.K."/>
            <person name="Ahren D."/>
            <person name="Au C.H."/>
            <person name="Birren B.W."/>
            <person name="Borodovsky M."/>
            <person name="Burns C."/>
            <person name="Canback B."/>
            <person name="Casselton L.A."/>
            <person name="Cheng C.K."/>
            <person name="Deng J."/>
            <person name="Dietrich F.S."/>
            <person name="Fargo D.C."/>
            <person name="Farman M.L."/>
            <person name="Gathman A.C."/>
            <person name="Goldberg J."/>
            <person name="Guigo R."/>
            <person name="Hoegger P.J."/>
            <person name="Hooker J.B."/>
            <person name="Huggins A."/>
            <person name="James T.Y."/>
            <person name="Kamada T."/>
            <person name="Kilaru S."/>
            <person name="Kodira C."/>
            <person name="Kues U."/>
            <person name="Kupfer D."/>
            <person name="Kwan H.S."/>
            <person name="Lomsadze A."/>
            <person name="Li W."/>
            <person name="Lilly W.W."/>
            <person name="Ma L.J."/>
            <person name="Mackey A.J."/>
            <person name="Manning G."/>
            <person name="Martin F."/>
            <person name="Muraguchi H."/>
            <person name="Natvig D.O."/>
            <person name="Palmerini H."/>
            <person name="Ramesh M.A."/>
            <person name="Rehmeyer C.J."/>
            <person name="Roe B.A."/>
            <person name="Shenoy N."/>
            <person name="Stanke M."/>
            <person name="Ter-Hovhannisyan V."/>
            <person name="Tunlid A."/>
            <person name="Velagapudi R."/>
            <person name="Vision T.J."/>
            <person name="Zeng Q."/>
            <person name="Zolan M.E."/>
            <person name="Pukkila P.J."/>
        </authorList>
    </citation>
    <scope>NUCLEOTIDE SEQUENCE [LARGE SCALE GENOMIC DNA]</scope>
    <source>
        <strain evidence="11">Okayama-7 / 130 / ATCC MYA-4618 / FGSC 9003</strain>
    </source>
</reference>
<evidence type="ECO:0000256" key="7">
    <source>
        <dbReference type="ARBA" id="ARBA00047943"/>
    </source>
</evidence>
<dbReference type="HOGENOM" id="CLU_052868_3_1_1"/>
<dbReference type="PANTHER" id="PTHR43675">
    <property type="entry name" value="ARSENITE METHYLTRANSFERASE"/>
    <property type="match status" value="1"/>
</dbReference>
<protein>
    <recommendedName>
        <fullName evidence="5">Arsenite methyltransferase</fullName>
        <ecNumber evidence="4">2.1.1.137</ecNumber>
    </recommendedName>
</protein>
<dbReference type="InterPro" id="IPR026669">
    <property type="entry name" value="Arsenite_MeTrfase-like"/>
</dbReference>
<comment type="caution">
    <text evidence="10">The sequence shown here is derived from an EMBL/GenBank/DDBJ whole genome shotgun (WGS) entry which is preliminary data.</text>
</comment>
<dbReference type="SUPFAM" id="SSF53335">
    <property type="entry name" value="S-adenosyl-L-methionine-dependent methyltransferases"/>
    <property type="match status" value="1"/>
</dbReference>
<dbReference type="eggNOG" id="ENOG502QQD6">
    <property type="taxonomic scope" value="Eukaryota"/>
</dbReference>
<evidence type="ECO:0000256" key="1">
    <source>
        <dbReference type="ARBA" id="ARBA00022679"/>
    </source>
</evidence>
<organism evidence="10 11">
    <name type="scientific">Coprinopsis cinerea (strain Okayama-7 / 130 / ATCC MYA-4618 / FGSC 9003)</name>
    <name type="common">Inky cap fungus</name>
    <name type="synonym">Hormographiella aspergillata</name>
    <dbReference type="NCBI Taxonomy" id="240176"/>
    <lineage>
        <taxon>Eukaryota</taxon>
        <taxon>Fungi</taxon>
        <taxon>Dikarya</taxon>
        <taxon>Basidiomycota</taxon>
        <taxon>Agaricomycotina</taxon>
        <taxon>Agaricomycetes</taxon>
        <taxon>Agaricomycetidae</taxon>
        <taxon>Agaricales</taxon>
        <taxon>Agaricineae</taxon>
        <taxon>Psathyrellaceae</taxon>
        <taxon>Coprinopsis</taxon>
    </lineage>
</organism>
<keyword evidence="2" id="KW-0949">S-adenosyl-L-methionine</keyword>
<dbReference type="EC" id="2.1.1.137" evidence="4"/>